<evidence type="ECO:0000313" key="1">
    <source>
        <dbReference type="EMBL" id="VDP07903.1"/>
    </source>
</evidence>
<name>A0A183IPV6_9BILA</name>
<evidence type="ECO:0000313" key="2">
    <source>
        <dbReference type="Proteomes" id="UP000270296"/>
    </source>
</evidence>
<sequence>MDICGTKCIPQKYLMTDHGLEAVQILYVHSSPTSSRAENETMLNQPMNDCALQKLDYIKALESEKAELAKYSGAFECCKMVKHQLSQSMANAKKTTNANSMTTSEMLILPTFLDPSYRFISRLLADDGRILKEIESDSGCQIKICGQQVPFSSAADSDDVTKNAYVTPDDKLHLCLEATGNGEAAKQKITTAITMLNYMASSIYN</sequence>
<reference evidence="1 2" key="2">
    <citation type="submission" date="2018-11" db="EMBL/GenBank/DDBJ databases">
        <authorList>
            <consortium name="Pathogen Informatics"/>
        </authorList>
    </citation>
    <scope>NUCLEOTIDE SEQUENCE [LARGE SCALE GENOMIC DNA]</scope>
</reference>
<dbReference type="Gene3D" id="3.30.1370.10">
    <property type="entry name" value="K Homology domain, type 1"/>
    <property type="match status" value="1"/>
</dbReference>
<reference evidence="3" key="1">
    <citation type="submission" date="2016-06" db="UniProtKB">
        <authorList>
            <consortium name="WormBaseParasite"/>
        </authorList>
    </citation>
    <scope>IDENTIFICATION</scope>
</reference>
<gene>
    <name evidence="1" type="ORF">SBAD_LOCUS5653</name>
</gene>
<dbReference type="InterPro" id="IPR036612">
    <property type="entry name" value="KH_dom_type_1_sf"/>
</dbReference>
<organism evidence="3">
    <name type="scientific">Soboliphyme baturini</name>
    <dbReference type="NCBI Taxonomy" id="241478"/>
    <lineage>
        <taxon>Eukaryota</taxon>
        <taxon>Metazoa</taxon>
        <taxon>Ecdysozoa</taxon>
        <taxon>Nematoda</taxon>
        <taxon>Enoplea</taxon>
        <taxon>Dorylaimia</taxon>
        <taxon>Dioctophymatida</taxon>
        <taxon>Dioctophymatoidea</taxon>
        <taxon>Soboliphymatidae</taxon>
        <taxon>Soboliphyme</taxon>
    </lineage>
</organism>
<dbReference type="EMBL" id="UZAM01009147">
    <property type="protein sequence ID" value="VDP07903.1"/>
    <property type="molecule type" value="Genomic_DNA"/>
</dbReference>
<protein>
    <submittedName>
        <fullName evidence="3">KH domain-containing protein</fullName>
    </submittedName>
</protein>
<dbReference type="Proteomes" id="UP000270296">
    <property type="component" value="Unassembled WGS sequence"/>
</dbReference>
<dbReference type="AlphaFoldDB" id="A0A183IPV6"/>
<dbReference type="WBParaSite" id="SBAD_0000587601-mRNA-1">
    <property type="protein sequence ID" value="SBAD_0000587601-mRNA-1"/>
    <property type="gene ID" value="SBAD_0000587601"/>
</dbReference>
<dbReference type="GO" id="GO:0003723">
    <property type="term" value="F:RNA binding"/>
    <property type="evidence" value="ECO:0007669"/>
    <property type="project" value="InterPro"/>
</dbReference>
<accession>A0A183IPV6</accession>
<evidence type="ECO:0000313" key="3">
    <source>
        <dbReference type="WBParaSite" id="SBAD_0000587601-mRNA-1"/>
    </source>
</evidence>
<keyword evidence="2" id="KW-1185">Reference proteome</keyword>
<dbReference type="SUPFAM" id="SSF54791">
    <property type="entry name" value="Eukaryotic type KH-domain (KH-domain type I)"/>
    <property type="match status" value="1"/>
</dbReference>
<proteinExistence type="predicted"/>